<evidence type="ECO:0000256" key="7">
    <source>
        <dbReference type="SAM" id="Phobius"/>
    </source>
</evidence>
<keyword evidence="3 7" id="KW-0812">Transmembrane</keyword>
<keyword evidence="9" id="KW-1185">Reference proteome</keyword>
<dbReference type="RefSeq" id="XP_014655834.1">
    <property type="nucleotide sequence ID" value="XM_014800348.1"/>
</dbReference>
<dbReference type="Gene3D" id="1.20.1250.20">
    <property type="entry name" value="MFS general substrate transporter like domains"/>
    <property type="match status" value="2"/>
</dbReference>
<dbReference type="Pfam" id="PF07690">
    <property type="entry name" value="MFS_1"/>
    <property type="match status" value="1"/>
</dbReference>
<feature type="transmembrane region" description="Helical" evidence="7">
    <location>
        <begin position="583"/>
        <end position="610"/>
    </location>
</feature>
<dbReference type="InterPro" id="IPR036259">
    <property type="entry name" value="MFS_trans_sf"/>
</dbReference>
<gene>
    <name evidence="8" type="ORF">PAN0_011c4378</name>
</gene>
<evidence type="ECO:0000256" key="4">
    <source>
        <dbReference type="ARBA" id="ARBA00022989"/>
    </source>
</evidence>
<name>A0A081CHL0_PSEA2</name>
<dbReference type="EMBL" id="DF830078">
    <property type="protein sequence ID" value="GAK66156.1"/>
    <property type="molecule type" value="Genomic_DNA"/>
</dbReference>
<dbReference type="InterPro" id="IPR044772">
    <property type="entry name" value="NO3_transporter"/>
</dbReference>
<feature type="transmembrane region" description="Helical" evidence="7">
    <location>
        <begin position="524"/>
        <end position="544"/>
    </location>
</feature>
<evidence type="ECO:0000256" key="5">
    <source>
        <dbReference type="ARBA" id="ARBA00023136"/>
    </source>
</evidence>
<evidence type="ECO:0000256" key="1">
    <source>
        <dbReference type="ARBA" id="ARBA00004141"/>
    </source>
</evidence>
<sequence>MPGRKDPHSQAEKKELTRSGHRLIFAHRLVPAAGNDKGSGALRTIIAHSEGSESDTPLVNMTIEDEKALRGDMSRSSPSSSNASKTDLEITEAIAAPVSEHAGMATMLRMGTNTGGVVTSEEYMTEDEKAAKALKDFGYHGFEWSSLWRPAEINPLNGKSYTFPIFRIFDVYSTSFWLATLGFFVAFLSWFAFSPLMPEAVKADLKLTSVQVTHSNMASLGGTAIVRIIAGPACDRFGPRKVMAALLVLGAIPSGLAAVVKTSEGLYAVRFFISILGATFVTCQAWVSTFFDKSIVGTANAFSGGWGNMGGGVTTAAMIGLFERYRKAGLSSHLAWRVCFPTLPVPCLLLVAAAILMFGKDHPAGKWSQRHMFSGTAVAIAQGEHVELDASERAEYARATADNEKAPAKGANFREADPADAGKRVATVDTAQSEPLTLARLAVILADPRVWMCIMCYLLTFGLETAMDAALPGLITTLFQSKTFTAIDAAYAASLYGLLNLYARPLGGVVSDILYSKYGLRGRVIWLLATAFSQGVAMIGMGIYCNRDPTLGGVLAFIFLIGTTGFLANGANYGIPAIICPSAIGTVSGLVGAGGNLGGLLYLGIFLAVPGVRAKKTLGTKFWIAGVVNAGAVLPFFLVLLPGKYGM</sequence>
<feature type="transmembrane region" description="Helical" evidence="7">
    <location>
        <begin position="266"/>
        <end position="287"/>
    </location>
</feature>
<comment type="subcellular location">
    <subcellularLocation>
        <location evidence="1">Membrane</location>
        <topology evidence="1">Multi-pass membrane protein</topology>
    </subcellularLocation>
</comment>
<feature type="compositionally biased region" description="Basic and acidic residues" evidence="6">
    <location>
        <begin position="1"/>
        <end position="18"/>
    </location>
</feature>
<proteinExistence type="inferred from homology"/>
<keyword evidence="5 7" id="KW-0472">Membrane</keyword>
<evidence type="ECO:0000256" key="2">
    <source>
        <dbReference type="ARBA" id="ARBA00008432"/>
    </source>
</evidence>
<accession>A0A081CHL0</accession>
<feature type="transmembrane region" description="Helical" evidence="7">
    <location>
        <begin position="176"/>
        <end position="193"/>
    </location>
</feature>
<organism evidence="8">
    <name type="scientific">Pseudozyma antarctica</name>
    <name type="common">Yeast</name>
    <name type="synonym">Candida antarctica</name>
    <dbReference type="NCBI Taxonomy" id="84753"/>
    <lineage>
        <taxon>Eukaryota</taxon>
        <taxon>Fungi</taxon>
        <taxon>Dikarya</taxon>
        <taxon>Basidiomycota</taxon>
        <taxon>Ustilaginomycotina</taxon>
        <taxon>Ustilaginomycetes</taxon>
        <taxon>Ustilaginales</taxon>
        <taxon>Ustilaginaceae</taxon>
        <taxon>Moesziomyces</taxon>
    </lineage>
</organism>
<feature type="region of interest" description="Disordered" evidence="6">
    <location>
        <begin position="1"/>
        <end position="20"/>
    </location>
</feature>
<dbReference type="HOGENOM" id="CLU_024204_1_1_1"/>
<dbReference type="GO" id="GO:0016020">
    <property type="term" value="C:membrane"/>
    <property type="evidence" value="ECO:0007669"/>
    <property type="project" value="UniProtKB-SubCell"/>
</dbReference>
<keyword evidence="4 7" id="KW-1133">Transmembrane helix</keyword>
<feature type="transmembrane region" description="Helical" evidence="7">
    <location>
        <begin position="334"/>
        <end position="358"/>
    </location>
</feature>
<dbReference type="Proteomes" id="UP000053758">
    <property type="component" value="Unassembled WGS sequence"/>
</dbReference>
<comment type="similarity">
    <text evidence="2">Belongs to the major facilitator superfamily. Nitrate/nitrite porter (TC 2.A.1.8) family.</text>
</comment>
<feature type="transmembrane region" description="Helical" evidence="7">
    <location>
        <begin position="550"/>
        <end position="571"/>
    </location>
</feature>
<reference evidence="8" key="1">
    <citation type="submission" date="2014-07" db="EMBL/GenBank/DDBJ databases">
        <title>Draft genome sequence of the yeast Pseudozyma antarctica JCM 10317 known as a producer of lipase B which used in a wide range of industrial applications.</title>
        <authorList>
            <person name="Morita T."/>
            <person name="Saika A."/>
            <person name="Koike H."/>
        </authorList>
    </citation>
    <scope>NUCLEOTIDE SEQUENCE</scope>
    <source>
        <strain evidence="8">JCM 10317</strain>
    </source>
</reference>
<dbReference type="SUPFAM" id="SSF103473">
    <property type="entry name" value="MFS general substrate transporter"/>
    <property type="match status" value="1"/>
</dbReference>
<protein>
    <submittedName>
        <fullName evidence="8">Nitrate/nitrite porter</fullName>
    </submittedName>
</protein>
<dbReference type="GO" id="GO:0015112">
    <property type="term" value="F:nitrate transmembrane transporter activity"/>
    <property type="evidence" value="ECO:0007669"/>
    <property type="project" value="InterPro"/>
</dbReference>
<dbReference type="AlphaFoldDB" id="A0A081CHL0"/>
<dbReference type="PANTHER" id="PTHR23515">
    <property type="entry name" value="HIGH-AFFINITY NITRATE TRANSPORTER 2.3"/>
    <property type="match status" value="1"/>
</dbReference>
<dbReference type="GeneID" id="26305088"/>
<evidence type="ECO:0000256" key="3">
    <source>
        <dbReference type="ARBA" id="ARBA00022692"/>
    </source>
</evidence>
<feature type="transmembrane region" description="Helical" evidence="7">
    <location>
        <begin position="242"/>
        <end position="260"/>
    </location>
</feature>
<feature type="transmembrane region" description="Helical" evidence="7">
    <location>
        <begin position="299"/>
        <end position="322"/>
    </location>
</feature>
<evidence type="ECO:0000256" key="6">
    <source>
        <dbReference type="SAM" id="MobiDB-lite"/>
    </source>
</evidence>
<feature type="transmembrane region" description="Helical" evidence="7">
    <location>
        <begin position="622"/>
        <end position="641"/>
    </location>
</feature>
<evidence type="ECO:0000313" key="8">
    <source>
        <dbReference type="EMBL" id="GAK66156.1"/>
    </source>
</evidence>
<dbReference type="InterPro" id="IPR011701">
    <property type="entry name" value="MFS"/>
</dbReference>
<evidence type="ECO:0000313" key="9">
    <source>
        <dbReference type="Proteomes" id="UP000053758"/>
    </source>
</evidence>